<dbReference type="InterPro" id="IPR036188">
    <property type="entry name" value="FAD/NAD-bd_sf"/>
</dbReference>
<dbReference type="EMBL" id="FNZE01000013">
    <property type="protein sequence ID" value="SEJ65822.1"/>
    <property type="molecule type" value="Genomic_DNA"/>
</dbReference>
<dbReference type="PRINTS" id="PR00368">
    <property type="entry name" value="FADPNR"/>
</dbReference>
<dbReference type="GO" id="GO:0003955">
    <property type="term" value="F:NAD(P)H dehydrogenase (quinone) activity"/>
    <property type="evidence" value="ECO:0007669"/>
    <property type="project" value="TreeGrafter"/>
</dbReference>
<dbReference type="PANTHER" id="PTHR42913">
    <property type="entry name" value="APOPTOSIS-INDUCING FACTOR 1"/>
    <property type="match status" value="1"/>
</dbReference>
<evidence type="ECO:0000256" key="2">
    <source>
        <dbReference type="ARBA" id="ARBA00022630"/>
    </source>
</evidence>
<organism evidence="6 7">
    <name type="scientific">Pseudomonas linyingensis</name>
    <dbReference type="NCBI Taxonomy" id="915471"/>
    <lineage>
        <taxon>Bacteria</taxon>
        <taxon>Pseudomonadati</taxon>
        <taxon>Pseudomonadota</taxon>
        <taxon>Gammaproteobacteria</taxon>
        <taxon>Pseudomonadales</taxon>
        <taxon>Pseudomonadaceae</taxon>
        <taxon>Pseudomonas</taxon>
    </lineage>
</organism>
<dbReference type="NCBIfam" id="TIGR03169">
    <property type="entry name" value="Nterm_to_SelD"/>
    <property type="match status" value="1"/>
</dbReference>
<feature type="domain" description="FAD/NAD(P)-binding" evidence="5">
    <location>
        <begin position="6"/>
        <end position="290"/>
    </location>
</feature>
<dbReference type="AlphaFoldDB" id="A0A1H7AUQ8"/>
<evidence type="ECO:0000313" key="6">
    <source>
        <dbReference type="EMBL" id="SEJ65822.1"/>
    </source>
</evidence>
<accession>A0A1H7AUQ8</accession>
<dbReference type="InterPro" id="IPR051169">
    <property type="entry name" value="NADH-Q_oxidoreductase"/>
</dbReference>
<evidence type="ECO:0000259" key="5">
    <source>
        <dbReference type="Pfam" id="PF07992"/>
    </source>
</evidence>
<keyword evidence="2" id="KW-0285">Flavoprotein</keyword>
<dbReference type="Pfam" id="PF07992">
    <property type="entry name" value="Pyr_redox_2"/>
    <property type="match status" value="1"/>
</dbReference>
<proteinExistence type="predicted"/>
<keyword evidence="3" id="KW-0274">FAD</keyword>
<evidence type="ECO:0000256" key="3">
    <source>
        <dbReference type="ARBA" id="ARBA00022827"/>
    </source>
</evidence>
<dbReference type="InterPro" id="IPR023753">
    <property type="entry name" value="FAD/NAD-binding_dom"/>
</dbReference>
<keyword evidence="7" id="KW-1185">Reference proteome</keyword>
<sequence length="360" mass="38032">MTAAFDLLLVGAGHAHLGVLRLWAGGQRPRGRIALICPEPYVWYSGMLPGLLAGRYSAGQCRIPLQPLCAAAGIEWVAAAVTALEADTRTLQLSSGEALHGRWLSLNPGSLPSAPAQEGAGMELLPVKPFPAFIARWQDWQRPPEPLAILGGGAAGVELALAMARQVPSLALISAAPLLSGHPPALRQRALRHLQAAGVQVHERCAVERIRGDVLMAAGQPVWQGQRLVLATGASPLPWLRESGLACDGKGFVTIAPTLQSLSHPQIFAAGDCASLADTPRNGVYAVRQGPVLAGNLAHALNGEALAAYQPQRHALALLADGQGGALLSWAGLTAEGTVLGRWKDWLDRRFMRRHAAPER</sequence>
<dbReference type="Proteomes" id="UP000242930">
    <property type="component" value="Unassembled WGS sequence"/>
</dbReference>
<dbReference type="Gene3D" id="3.50.50.100">
    <property type="match status" value="1"/>
</dbReference>
<name>A0A1H7AUQ8_9PSED</name>
<comment type="cofactor">
    <cofactor evidence="1">
        <name>FAD</name>
        <dbReference type="ChEBI" id="CHEBI:57692"/>
    </cofactor>
</comment>
<dbReference type="RefSeq" id="WP_090312567.1">
    <property type="nucleotide sequence ID" value="NZ_FNZE01000013.1"/>
</dbReference>
<evidence type="ECO:0000256" key="4">
    <source>
        <dbReference type="ARBA" id="ARBA00023002"/>
    </source>
</evidence>
<gene>
    <name evidence="6" type="ORF">SAMN05216201_11375</name>
</gene>
<dbReference type="SUPFAM" id="SSF51905">
    <property type="entry name" value="FAD/NAD(P)-binding domain"/>
    <property type="match status" value="2"/>
</dbReference>
<evidence type="ECO:0000313" key="7">
    <source>
        <dbReference type="Proteomes" id="UP000242930"/>
    </source>
</evidence>
<dbReference type="GO" id="GO:0019646">
    <property type="term" value="P:aerobic electron transport chain"/>
    <property type="evidence" value="ECO:0007669"/>
    <property type="project" value="TreeGrafter"/>
</dbReference>
<reference evidence="7" key="1">
    <citation type="submission" date="2016-10" db="EMBL/GenBank/DDBJ databases">
        <authorList>
            <person name="Varghese N."/>
            <person name="Submissions S."/>
        </authorList>
    </citation>
    <scope>NUCLEOTIDE SEQUENCE [LARGE SCALE GENOMIC DNA]</scope>
    <source>
        <strain evidence="7">LMG 25967</strain>
    </source>
</reference>
<dbReference type="InterPro" id="IPR017584">
    <property type="entry name" value="Pyridine_nucleo_diS_OxRdtase_N"/>
</dbReference>
<dbReference type="PANTHER" id="PTHR42913:SF9">
    <property type="entry name" value="SLR1591 PROTEIN"/>
    <property type="match status" value="1"/>
</dbReference>
<protein>
    <submittedName>
        <fullName evidence="6">Pyridine nucleotide-disulfide oxidoreductase family protein</fullName>
    </submittedName>
</protein>
<dbReference type="OrthoDB" id="9767928at2"/>
<evidence type="ECO:0000256" key="1">
    <source>
        <dbReference type="ARBA" id="ARBA00001974"/>
    </source>
</evidence>
<keyword evidence="4" id="KW-0560">Oxidoreductase</keyword>
<dbReference type="STRING" id="915471.SAMN05216201_11375"/>